<proteinExistence type="predicted"/>
<dbReference type="RefSeq" id="WP_187220372.1">
    <property type="nucleotide sequence ID" value="NZ_JABVED010000005.1"/>
</dbReference>
<gene>
    <name evidence="2" type="ORF">GPZ80_11965</name>
</gene>
<evidence type="ECO:0000313" key="3">
    <source>
        <dbReference type="Proteomes" id="UP000734823"/>
    </source>
</evidence>
<dbReference type="EMBL" id="JABVED010000005">
    <property type="protein sequence ID" value="MBC6447887.1"/>
    <property type="molecule type" value="Genomic_DNA"/>
</dbReference>
<organism evidence="2 3">
    <name type="scientific">Actinokineospora xionganensis</name>
    <dbReference type="NCBI Taxonomy" id="2684470"/>
    <lineage>
        <taxon>Bacteria</taxon>
        <taxon>Bacillati</taxon>
        <taxon>Actinomycetota</taxon>
        <taxon>Actinomycetes</taxon>
        <taxon>Pseudonocardiales</taxon>
        <taxon>Pseudonocardiaceae</taxon>
        <taxon>Actinokineospora</taxon>
    </lineage>
</organism>
<feature type="compositionally biased region" description="Basic and acidic residues" evidence="1">
    <location>
        <begin position="115"/>
        <end position="125"/>
    </location>
</feature>
<protein>
    <submittedName>
        <fullName evidence="2">Uncharacterized protein</fullName>
    </submittedName>
</protein>
<evidence type="ECO:0000313" key="2">
    <source>
        <dbReference type="EMBL" id="MBC6447887.1"/>
    </source>
</evidence>
<evidence type="ECO:0000256" key="1">
    <source>
        <dbReference type="SAM" id="MobiDB-lite"/>
    </source>
</evidence>
<feature type="region of interest" description="Disordered" evidence="1">
    <location>
        <begin position="115"/>
        <end position="140"/>
    </location>
</feature>
<dbReference type="Proteomes" id="UP000734823">
    <property type="component" value="Unassembled WGS sequence"/>
</dbReference>
<keyword evidence="3" id="KW-1185">Reference proteome</keyword>
<accession>A0ABR7L5C3</accession>
<comment type="caution">
    <text evidence="2">The sequence shown here is derived from an EMBL/GenBank/DDBJ whole genome shotgun (WGS) entry which is preliminary data.</text>
</comment>
<reference evidence="2 3" key="1">
    <citation type="submission" date="2020-06" db="EMBL/GenBank/DDBJ databases">
        <title>Actinokineospora xiongansis sp. nov., isolated from soil of Baiyangdian.</title>
        <authorList>
            <person name="Zhang X."/>
        </authorList>
    </citation>
    <scope>NUCLEOTIDE SEQUENCE [LARGE SCALE GENOMIC DNA]</scope>
    <source>
        <strain evidence="2 3">HBU206404</strain>
    </source>
</reference>
<sequence length="140" mass="14992">MTAIVALWRDGRLPAEDGLFFAEGQSFVVDDIKEFGLAELLAEDSDWVTSIDIAREVESNPFSEIKLDFCTRFRALVSCSGPTPPLGGGAAAHVLRPGAPSAAIHRRAGQARTRMEVAADPRPERISAAAPTGPSSWTGW</sequence>
<name>A0ABR7L5C3_9PSEU</name>